<organism evidence="1 2">
    <name type="scientific">Iodobacter ciconiae</name>
    <dbReference type="NCBI Taxonomy" id="2496266"/>
    <lineage>
        <taxon>Bacteria</taxon>
        <taxon>Pseudomonadati</taxon>
        <taxon>Pseudomonadota</taxon>
        <taxon>Betaproteobacteria</taxon>
        <taxon>Neisseriales</taxon>
        <taxon>Chitinibacteraceae</taxon>
        <taxon>Iodobacter</taxon>
    </lineage>
</organism>
<evidence type="ECO:0000313" key="2">
    <source>
        <dbReference type="Proteomes" id="UP000282438"/>
    </source>
</evidence>
<gene>
    <name evidence="1" type="ORF">EJO50_09395</name>
</gene>
<reference evidence="1 2" key="1">
    <citation type="submission" date="2018-12" db="EMBL/GenBank/DDBJ databases">
        <title>Complete genome sequence of Iodobacter sp. H11R3.</title>
        <authorList>
            <person name="Bae J.-W."/>
        </authorList>
    </citation>
    <scope>NUCLEOTIDE SEQUENCE [LARGE SCALE GENOMIC DNA]</scope>
    <source>
        <strain evidence="1 2">H11R3</strain>
    </source>
</reference>
<sequence>MDTQTTSAQWSARNQLDVAHNREQQSLRRLVVYAGKSFTDDVVGVAVHKAGLSQDEVLYLSLSDGKVPGIQLLLSQMLMASALHWPQLSAAKPDTAAHARPAPRVENALASYLAIAAVGEAESEAGLAATA</sequence>
<name>A0A3S8ZTD8_9NEIS</name>
<dbReference type="KEGG" id="iod:EJO50_09395"/>
<protein>
    <submittedName>
        <fullName evidence="1">Uncharacterized protein</fullName>
    </submittedName>
</protein>
<keyword evidence="2" id="KW-1185">Reference proteome</keyword>
<accession>A0A3S8ZTD8</accession>
<dbReference type="AlphaFoldDB" id="A0A3S8ZTD8"/>
<dbReference type="RefSeq" id="WP_125973606.1">
    <property type="nucleotide sequence ID" value="NZ_CP034433.1"/>
</dbReference>
<evidence type="ECO:0000313" key="1">
    <source>
        <dbReference type="EMBL" id="AZN36685.1"/>
    </source>
</evidence>
<dbReference type="Proteomes" id="UP000282438">
    <property type="component" value="Chromosome"/>
</dbReference>
<proteinExistence type="predicted"/>
<dbReference type="EMBL" id="CP034433">
    <property type="protein sequence ID" value="AZN36685.1"/>
    <property type="molecule type" value="Genomic_DNA"/>
</dbReference>